<dbReference type="InterPro" id="IPR013039">
    <property type="entry name" value="DUF1588"/>
</dbReference>
<keyword evidence="9" id="KW-1185">Reference proteome</keyword>
<reference evidence="8 9" key="1">
    <citation type="submission" date="2023-02" db="EMBL/GenBank/DDBJ databases">
        <title>Genome sequence of Lentisphaera profundi SAORIC-696.</title>
        <authorList>
            <person name="Kim e."/>
            <person name="Cho J.-C."/>
            <person name="Choi A."/>
            <person name="Kang I."/>
        </authorList>
    </citation>
    <scope>NUCLEOTIDE SEQUENCE [LARGE SCALE GENOMIC DNA]</scope>
    <source>
        <strain evidence="8 9">SAORIC-696</strain>
    </source>
</reference>
<dbReference type="InterPro" id="IPR013042">
    <property type="entry name" value="DUF1592"/>
</dbReference>
<sequence>MISKKIAISLALLCSSGALAKPIDFTTQIKPILEKNCIACHGIEKDKGDLRLHTHKFMIEGDVVEAGNIKESYLVDLISLDHDDDDIMPPKGKGEPLTKDQITLIKTWIAEGAKWPKGLELEDKAEPKGEVVQMKAKTKTFEHLVPIINQYCIECHNEDKQKGDFRIDNMDQDLVHGIHAQRWYEVLDIINLGEMPPKKADQLHDKERRLMIETLTAELQKAKEVRKGEISTVMRRLNNDQYNNTLKDLLGIDFDFARDLPEDAFSPEGFKNNGDTLDVSTLQMEYYLDITRKALNKVISSEKEPEIMNFKIDFGSSANPSHREQLTMGPGAQLIPTHEYKVSEPTPIHKYPFIHRKLKTDYVFSEGYKGNSTVKGDKEFKGLFHAVYPEMRSNKGKVIKEGVTLSPRGDLNFGKAGGNGPSGQMKLVLRDYPRSGPITIRVKASMGPNSTFMKNTNLSPSASFNEETKNFNGFSTILPDLQCIPSYPPNANMEKPKFIIEDTLKIEKAGHYQIDAQLLSELDGPINLRIGKTLLQNIKVKKGAQKLIVPIAISNLKKGDINIQITAKTKPQFAHFILSPLKGTDGKIKGLKKATRKSKDLAMVYKKNTIAKFNDKTGTFTGDALAFNISPARAIKEGEYELPKPIDHTINHSFSLADEGGLYQVELKLQKKPSSGINIHINNAAIKNVNFSYKDDKKIYAAGLIKLSKGHQHLHIYSRHDIPVSDVLLTKVSNLQTVQEFNEYSQNQYSYLRPYIGNRRDDGQEFRIVEQIQKVNAPLDSPQVYEFTTFIDDYPLPAYDPTNKNYLANLLHLGFWNTPWNQNKNTDLVIHSIEFESNAHKTWPSAQQKKIFIESKNSTNEALYAKEILANFLPKAFRRAISEEELKRHHKFWTIIYKHKKDFNESIKETLAIALSSPQFLYINEPEGTRSKQLTEYELASRLSYFLWNTMPDEELFSAASNGTLHRDIKQQIKRMIKDPRSFNFSKNFSSEWLDVERLERVVIDKKHSNGYNQDIKNSFKKETYSFFQHVLQNNFSIMNFIDSDYAILDWRLAQFYNLPPVDSLGFTATPVEAKHQRGGIITNGGLLTALSTGTHSSPIKRGVWLARKLVDSPPPKPPPNVPALDEENAALAKLTIKEQLQLHRDKAACRDCHMKIDPWGLPFEHYDTTGRIKAPSELISADTVFPDGTEVNGLNELKAYLINEKADLVSRSLVRHLSAYAMGRSLSFADDYEIKAILKDAKSSNYQIHSIIESIVKSDLFLKF</sequence>
<feature type="domain" description="Cytochrome C Planctomycete-type" evidence="6">
    <location>
        <begin position="152"/>
        <end position="198"/>
    </location>
</feature>
<feature type="signal peptide" evidence="1">
    <location>
        <begin position="1"/>
        <end position="20"/>
    </location>
</feature>
<dbReference type="Pfam" id="PF07637">
    <property type="entry name" value="PSD5"/>
    <property type="match status" value="1"/>
</dbReference>
<evidence type="ECO:0000259" key="5">
    <source>
        <dbReference type="Pfam" id="PF07631"/>
    </source>
</evidence>
<keyword evidence="1" id="KW-0732">Signal</keyword>
<feature type="domain" description="DUF1592" evidence="5">
    <location>
        <begin position="934"/>
        <end position="1059"/>
    </location>
</feature>
<dbReference type="Pfam" id="PF07631">
    <property type="entry name" value="PSD4"/>
    <property type="match status" value="1"/>
</dbReference>
<dbReference type="InterPro" id="IPR011429">
    <property type="entry name" value="Cyt_c_Planctomycete-type"/>
</dbReference>
<evidence type="ECO:0000259" key="7">
    <source>
        <dbReference type="Pfam" id="PF07637"/>
    </source>
</evidence>
<proteinExistence type="predicted"/>
<dbReference type="RefSeq" id="WP_274152572.1">
    <property type="nucleotide sequence ID" value="NZ_CP117812.1"/>
</dbReference>
<evidence type="ECO:0000256" key="1">
    <source>
        <dbReference type="SAM" id="SignalP"/>
    </source>
</evidence>
<feature type="domain" description="Cytochrome C Planctomycete-type" evidence="6">
    <location>
        <begin position="37"/>
        <end position="92"/>
    </location>
</feature>
<feature type="domain" description="DUF1588" evidence="4">
    <location>
        <begin position="1078"/>
        <end position="1174"/>
    </location>
</feature>
<evidence type="ECO:0000313" key="9">
    <source>
        <dbReference type="Proteomes" id="UP001214250"/>
    </source>
</evidence>
<evidence type="ECO:0000259" key="3">
    <source>
        <dbReference type="Pfam" id="PF07626"/>
    </source>
</evidence>
<feature type="domain" description="DUF1585" evidence="2">
    <location>
        <begin position="1188"/>
        <end position="1262"/>
    </location>
</feature>
<dbReference type="InterPro" id="IPR013036">
    <property type="entry name" value="DUF1587"/>
</dbReference>
<dbReference type="Pfam" id="PF07626">
    <property type="entry name" value="PSD3"/>
    <property type="match status" value="1"/>
</dbReference>
<feature type="domain" description="DUF1587" evidence="3">
    <location>
        <begin position="235"/>
        <end position="299"/>
    </location>
</feature>
<feature type="chain" id="PRO_5046330189" evidence="1">
    <location>
        <begin position="21"/>
        <end position="1265"/>
    </location>
</feature>
<dbReference type="PANTHER" id="PTHR35889:SF3">
    <property type="entry name" value="F-BOX DOMAIN-CONTAINING PROTEIN"/>
    <property type="match status" value="1"/>
</dbReference>
<organism evidence="8 9">
    <name type="scientific">Lentisphaera profundi</name>
    <dbReference type="NCBI Taxonomy" id="1658616"/>
    <lineage>
        <taxon>Bacteria</taxon>
        <taxon>Pseudomonadati</taxon>
        <taxon>Lentisphaerota</taxon>
        <taxon>Lentisphaeria</taxon>
        <taxon>Lentisphaerales</taxon>
        <taxon>Lentisphaeraceae</taxon>
        <taxon>Lentisphaera</taxon>
    </lineage>
</organism>
<evidence type="ECO:0000313" key="8">
    <source>
        <dbReference type="EMBL" id="WDE97902.1"/>
    </source>
</evidence>
<evidence type="ECO:0000259" key="4">
    <source>
        <dbReference type="Pfam" id="PF07627"/>
    </source>
</evidence>
<dbReference type="EMBL" id="CP117812">
    <property type="protein sequence ID" value="WDE97902.1"/>
    <property type="molecule type" value="Genomic_DNA"/>
</dbReference>
<name>A0ABY7VYG0_9BACT</name>
<feature type="domain" description="DUF1595" evidence="7">
    <location>
        <begin position="864"/>
        <end position="925"/>
    </location>
</feature>
<gene>
    <name evidence="8" type="ORF">PQO03_18920</name>
</gene>
<dbReference type="InterPro" id="IPR011478">
    <property type="entry name" value="DUF1585"/>
</dbReference>
<dbReference type="InterPro" id="IPR013043">
    <property type="entry name" value="DUF1595"/>
</dbReference>
<dbReference type="Pfam" id="PF07624">
    <property type="entry name" value="PSD2"/>
    <property type="match status" value="1"/>
</dbReference>
<dbReference type="Proteomes" id="UP001214250">
    <property type="component" value="Chromosome 2"/>
</dbReference>
<dbReference type="Pfam" id="PF07627">
    <property type="entry name" value="PSCyt3"/>
    <property type="match status" value="1"/>
</dbReference>
<dbReference type="InterPro" id="IPR036909">
    <property type="entry name" value="Cyt_c-like_dom_sf"/>
</dbReference>
<dbReference type="SUPFAM" id="SSF46626">
    <property type="entry name" value="Cytochrome c"/>
    <property type="match status" value="1"/>
</dbReference>
<accession>A0ABY7VYG0</accession>
<evidence type="ECO:0000259" key="2">
    <source>
        <dbReference type="Pfam" id="PF07624"/>
    </source>
</evidence>
<evidence type="ECO:0000259" key="6">
    <source>
        <dbReference type="Pfam" id="PF07635"/>
    </source>
</evidence>
<dbReference type="Pfam" id="PF07635">
    <property type="entry name" value="PSCyt1"/>
    <property type="match status" value="2"/>
</dbReference>
<protein>
    <submittedName>
        <fullName evidence="8">DUF1592 domain-containing protein</fullName>
    </submittedName>
</protein>
<dbReference type="PANTHER" id="PTHR35889">
    <property type="entry name" value="CYCLOINULO-OLIGOSACCHARIDE FRUCTANOTRANSFERASE-RELATED"/>
    <property type="match status" value="1"/>
</dbReference>